<dbReference type="InterPro" id="IPR031705">
    <property type="entry name" value="Glyco_hydro_36_C"/>
</dbReference>
<dbReference type="Proteomes" id="UP001597097">
    <property type="component" value="Unassembled WGS sequence"/>
</dbReference>
<dbReference type="InterPro" id="IPR031704">
    <property type="entry name" value="Glyco_hydro_36_N"/>
</dbReference>
<evidence type="ECO:0000313" key="7">
    <source>
        <dbReference type="Proteomes" id="UP001597097"/>
    </source>
</evidence>
<feature type="domain" description="Glycosyl hydrolase family 36 C-terminal" evidence="4">
    <location>
        <begin position="615"/>
        <end position="684"/>
    </location>
</feature>
<keyword evidence="1 3" id="KW-0378">Hydrolase</keyword>
<evidence type="ECO:0000259" key="5">
    <source>
        <dbReference type="Pfam" id="PF16875"/>
    </source>
</evidence>
<dbReference type="EMBL" id="JBHUCM010000004">
    <property type="protein sequence ID" value="MFD1535992.1"/>
    <property type="molecule type" value="Genomic_DNA"/>
</dbReference>
<comment type="catalytic activity">
    <reaction evidence="3">
        <text>Hydrolysis of terminal, non-reducing alpha-D-galactose residues in alpha-D-galactosides, including galactose oligosaccharides, galactomannans and galactolipids.</text>
        <dbReference type="EC" id="3.2.1.22"/>
    </reaction>
</comment>
<dbReference type="EC" id="3.2.1.22" evidence="3"/>
<organism evidence="6 7">
    <name type="scientific">Nonomuraea guangzhouensis</name>
    <dbReference type="NCBI Taxonomy" id="1291555"/>
    <lineage>
        <taxon>Bacteria</taxon>
        <taxon>Bacillati</taxon>
        <taxon>Actinomycetota</taxon>
        <taxon>Actinomycetes</taxon>
        <taxon>Streptosporangiales</taxon>
        <taxon>Streptosporangiaceae</taxon>
        <taxon>Nonomuraea</taxon>
    </lineage>
</organism>
<keyword evidence="2 3" id="KW-0326">Glycosidase</keyword>
<feature type="domain" description="Glycosyl hydrolase family 36 N-terminal" evidence="5">
    <location>
        <begin position="31"/>
        <end position="256"/>
    </location>
</feature>
<comment type="caution">
    <text evidence="6">The sequence shown here is derived from an EMBL/GenBank/DDBJ whole genome shotgun (WGS) entry which is preliminary data.</text>
</comment>
<dbReference type="Pfam" id="PF16875">
    <property type="entry name" value="Glyco_hydro_36N"/>
    <property type="match status" value="1"/>
</dbReference>
<proteinExistence type="inferred from homology"/>
<evidence type="ECO:0000256" key="2">
    <source>
        <dbReference type="ARBA" id="ARBA00023295"/>
    </source>
</evidence>
<reference evidence="7" key="1">
    <citation type="journal article" date="2019" name="Int. J. Syst. Evol. Microbiol.">
        <title>The Global Catalogue of Microorganisms (GCM) 10K type strain sequencing project: providing services to taxonomists for standard genome sequencing and annotation.</title>
        <authorList>
            <consortium name="The Broad Institute Genomics Platform"/>
            <consortium name="The Broad Institute Genome Sequencing Center for Infectious Disease"/>
            <person name="Wu L."/>
            <person name="Ma J."/>
        </authorList>
    </citation>
    <scope>NUCLEOTIDE SEQUENCE [LARGE SCALE GENOMIC DNA]</scope>
    <source>
        <strain evidence="7">CGMCC 1.15399</strain>
    </source>
</reference>
<evidence type="ECO:0000313" key="6">
    <source>
        <dbReference type="EMBL" id="MFD1535992.1"/>
    </source>
</evidence>
<dbReference type="InterPro" id="IPR002252">
    <property type="entry name" value="Glyco_hydro_36"/>
</dbReference>
<dbReference type="InterPro" id="IPR050985">
    <property type="entry name" value="Alpha-glycosidase_related"/>
</dbReference>
<dbReference type="PANTHER" id="PTHR43053">
    <property type="entry name" value="GLYCOSIDASE FAMILY 31"/>
    <property type="match status" value="1"/>
</dbReference>
<dbReference type="Pfam" id="PF16874">
    <property type="entry name" value="Glyco_hydro_36C"/>
    <property type="match status" value="1"/>
</dbReference>
<evidence type="ECO:0000256" key="1">
    <source>
        <dbReference type="ARBA" id="ARBA00022801"/>
    </source>
</evidence>
<dbReference type="Pfam" id="PF02065">
    <property type="entry name" value="Melibiase"/>
    <property type="match status" value="1"/>
</dbReference>
<keyword evidence="7" id="KW-1185">Reference proteome</keyword>
<gene>
    <name evidence="6" type="ORF">ACFSJ0_03040</name>
</gene>
<dbReference type="CDD" id="cd14791">
    <property type="entry name" value="GH36"/>
    <property type="match status" value="1"/>
</dbReference>
<evidence type="ECO:0000256" key="3">
    <source>
        <dbReference type="PIRNR" id="PIRNR005536"/>
    </source>
</evidence>
<dbReference type="PIRSF" id="PIRSF005536">
    <property type="entry name" value="Agal"/>
    <property type="match status" value="1"/>
</dbReference>
<comment type="similarity">
    <text evidence="3">Belongs to the glycosyl hydrolase.</text>
</comment>
<sequence length="693" mass="75844">MPSVTFDAASRTYLLRTSTTSYVFGLDAEDTPVHLHWGPVLTEGQAASLPRPAAPLASSFDGAGPAEELGTEAGARFGTPSLQIAFPDGARGVDWRHLGHTIDGGHLTVRFRDAVQPFEVDLHYRVRGDVLERWVGLRSEVPVTILRCDSAAWSVPSLSGYRLSHVTGGWSAEHQLRRTGLTVGETTLTSRRGVTSHHANPWLAVDGGDAGERHGEVWSCALAWSGSWRVTVTRTPSGSAGWTGGFGHEGLTWRLEPGEEWVTPAFAGVYAPDGFGGASRRWHDHVTQNVLPEPDELRPVVYNAWEAVGFDVAESNQKELAALAARAGVELFVMDDAWFGGRTGDSAGLGDWWPNPDRFPNGLAPLIDEVHGLGMRFGLWVEPEMVNPDSDLYRAHPDWVLHMPGRPRTLLRNQLVLNFARPDVADWAHKWLHRLVGEHGVDFLKWDFNRAFTEAGRPGAADQDRLWIDHVRAVYSIMDRLRADHPHLRIEACAGGGGRTDLGILARTDQVWTSDNTDAHDRIAIQHGFSQIYPARVMAAWVTDSPNPLTRRVTPLSFRFHVAMAGALGLGGDLLKWTPAELAEAAALVSRYKEIRPVVQLGRQDRLEYGVQYTHGDQVVVLAWRGPVAHGTPLVPLRLAGLDPLGRYRDEDTGALHHGALLMSPGLLPELLPAGDYASTLIRLRALGPGSAG</sequence>
<protein>
    <recommendedName>
        <fullName evidence="3">Alpha-galactosidase</fullName>
        <ecNumber evidence="3">3.2.1.22</ecNumber>
    </recommendedName>
</protein>
<dbReference type="RefSeq" id="WP_219532869.1">
    <property type="nucleotide sequence ID" value="NZ_JAHKRM010000015.1"/>
</dbReference>
<dbReference type="PANTHER" id="PTHR43053:SF3">
    <property type="entry name" value="ALPHA-GALACTOSIDASE C-RELATED"/>
    <property type="match status" value="1"/>
</dbReference>
<name>A0ABW4G016_9ACTN</name>
<dbReference type="GO" id="GO:0004557">
    <property type="term" value="F:alpha-galactosidase activity"/>
    <property type="evidence" value="ECO:0007669"/>
    <property type="project" value="UniProtKB-EC"/>
</dbReference>
<evidence type="ECO:0000259" key="4">
    <source>
        <dbReference type="Pfam" id="PF16874"/>
    </source>
</evidence>
<accession>A0ABW4G016</accession>